<dbReference type="InterPro" id="IPR002528">
    <property type="entry name" value="MATE_fam"/>
</dbReference>
<dbReference type="PANTHER" id="PTHR43298">
    <property type="entry name" value="MULTIDRUG RESISTANCE PROTEIN NORM-RELATED"/>
    <property type="match status" value="1"/>
</dbReference>
<dbReference type="GO" id="GO:0015297">
    <property type="term" value="F:antiporter activity"/>
    <property type="evidence" value="ECO:0007669"/>
    <property type="project" value="UniProtKB-KW"/>
</dbReference>
<dbReference type="NCBIfam" id="TIGR00797">
    <property type="entry name" value="matE"/>
    <property type="match status" value="1"/>
</dbReference>
<keyword evidence="10" id="KW-0406">Ion transport</keyword>
<gene>
    <name evidence="14" type="ORF">IAC59_02775</name>
</gene>
<dbReference type="GO" id="GO:0042910">
    <property type="term" value="F:xenobiotic transmembrane transporter activity"/>
    <property type="evidence" value="ECO:0007669"/>
    <property type="project" value="InterPro"/>
</dbReference>
<evidence type="ECO:0000256" key="10">
    <source>
        <dbReference type="ARBA" id="ARBA00023065"/>
    </source>
</evidence>
<reference evidence="14" key="2">
    <citation type="journal article" date="2021" name="PeerJ">
        <title>Extensive microbial diversity within the chicken gut microbiome revealed by metagenomics and culture.</title>
        <authorList>
            <person name="Gilroy R."/>
            <person name="Ravi A."/>
            <person name="Getino M."/>
            <person name="Pursley I."/>
            <person name="Horton D.L."/>
            <person name="Alikhan N.F."/>
            <person name="Baker D."/>
            <person name="Gharbi K."/>
            <person name="Hall N."/>
            <person name="Watson M."/>
            <person name="Adriaenssens E.M."/>
            <person name="Foster-Nyarko E."/>
            <person name="Jarju S."/>
            <person name="Secka A."/>
            <person name="Antonio M."/>
            <person name="Oren A."/>
            <person name="Chaudhuri R.R."/>
            <person name="La Ragione R."/>
            <person name="Hildebrand F."/>
            <person name="Pallen M.J."/>
        </authorList>
    </citation>
    <scope>NUCLEOTIDE SEQUENCE</scope>
    <source>
        <strain evidence="14">ChiSxjej2B14-8506</strain>
    </source>
</reference>
<evidence type="ECO:0000313" key="15">
    <source>
        <dbReference type="Proteomes" id="UP000824123"/>
    </source>
</evidence>
<keyword evidence="8 13" id="KW-0812">Transmembrane</keyword>
<comment type="function">
    <text evidence="1">Multidrug efflux pump.</text>
</comment>
<feature type="transmembrane region" description="Helical" evidence="13">
    <location>
        <begin position="57"/>
        <end position="76"/>
    </location>
</feature>
<evidence type="ECO:0000256" key="11">
    <source>
        <dbReference type="ARBA" id="ARBA00023136"/>
    </source>
</evidence>
<evidence type="ECO:0000256" key="12">
    <source>
        <dbReference type="ARBA" id="ARBA00031636"/>
    </source>
</evidence>
<evidence type="ECO:0000256" key="2">
    <source>
        <dbReference type="ARBA" id="ARBA00004651"/>
    </source>
</evidence>
<dbReference type="EMBL" id="DVNK01000024">
    <property type="protein sequence ID" value="HIU46164.1"/>
    <property type="molecule type" value="Genomic_DNA"/>
</dbReference>
<evidence type="ECO:0000256" key="5">
    <source>
        <dbReference type="ARBA" id="ARBA00022448"/>
    </source>
</evidence>
<evidence type="ECO:0000256" key="6">
    <source>
        <dbReference type="ARBA" id="ARBA00022449"/>
    </source>
</evidence>
<keyword evidence="7" id="KW-1003">Cell membrane</keyword>
<feature type="transmembrane region" description="Helical" evidence="13">
    <location>
        <begin position="194"/>
        <end position="217"/>
    </location>
</feature>
<organism evidence="14 15">
    <name type="scientific">Candidatus Fimadaptatus faecigallinarum</name>
    <dbReference type="NCBI Taxonomy" id="2840814"/>
    <lineage>
        <taxon>Bacteria</taxon>
        <taxon>Bacillati</taxon>
        <taxon>Bacillota</taxon>
        <taxon>Clostridia</taxon>
        <taxon>Eubacteriales</taxon>
        <taxon>Candidatus Fimadaptatus</taxon>
    </lineage>
</organism>
<dbReference type="GO" id="GO:0006811">
    <property type="term" value="P:monoatomic ion transport"/>
    <property type="evidence" value="ECO:0007669"/>
    <property type="project" value="UniProtKB-KW"/>
</dbReference>
<protein>
    <recommendedName>
        <fullName evidence="4">Probable multidrug resistance protein NorM</fullName>
    </recommendedName>
    <alternativeName>
        <fullName evidence="12">Multidrug-efflux transporter</fullName>
    </alternativeName>
</protein>
<keyword evidence="5" id="KW-0813">Transport</keyword>
<feature type="transmembrane region" description="Helical" evidence="13">
    <location>
        <begin position="131"/>
        <end position="153"/>
    </location>
</feature>
<dbReference type="Proteomes" id="UP000824123">
    <property type="component" value="Unassembled WGS sequence"/>
</dbReference>
<feature type="transmembrane region" description="Helical" evidence="13">
    <location>
        <begin position="395"/>
        <end position="420"/>
    </location>
</feature>
<sequence>MRFGNREFFRETVRIGLPIAIQGLLTSSLSFIDSLMIGSVGQQALAAVGAAGQFGNLLFGFYWGLCCGGSVFIAQYHGVNDEDGIRRAYGLTTVCMMVVALVFGVLATGMPEWVMTIYSDDAGVRELGVKYLRIVGVAYLFQTFSMALSTVLSSTERVKLPLVASIASICTNTGLNWLLIYGNLGAPTLGVEGAAIASVAAAVVNTLVLLGVCIAQRNLAVTHIRRMFRWTRGFVRDYAIKSAPLVVNETLYSLAVLVVNFVYGRQGEGNLAAVSIFRTIEGLTFAFFRGLSNASSVLVGKRVGAGELGGAVQYSRWYAMLCPMLSFMVCACVVLARGQIMRLFNITDAVRMTVTQILLVYMILGPMRHTNYIQINMYRAGGESRVGMFMEVGGIWLITVPLVLLVGFGLHAPFIVVFAASMMEEVVKLPIELKYLLSRRWIKPVTEQGMAAKAAMDASAD</sequence>
<feature type="transmembrane region" description="Helical" evidence="13">
    <location>
        <begin position="317"/>
        <end position="336"/>
    </location>
</feature>
<feature type="transmembrane region" description="Helical" evidence="13">
    <location>
        <begin position="12"/>
        <end position="37"/>
    </location>
</feature>
<comment type="caution">
    <text evidence="14">The sequence shown here is derived from an EMBL/GenBank/DDBJ whole genome shotgun (WGS) entry which is preliminary data.</text>
</comment>
<dbReference type="PANTHER" id="PTHR43298:SF2">
    <property type="entry name" value="FMN_FAD EXPORTER YEEO-RELATED"/>
    <property type="match status" value="1"/>
</dbReference>
<accession>A0A9D1LQH3</accession>
<keyword evidence="9 13" id="KW-1133">Transmembrane helix</keyword>
<evidence type="ECO:0000256" key="13">
    <source>
        <dbReference type="SAM" id="Phobius"/>
    </source>
</evidence>
<dbReference type="AlphaFoldDB" id="A0A9D1LQH3"/>
<comment type="subcellular location">
    <subcellularLocation>
        <location evidence="2">Cell membrane</location>
        <topology evidence="2">Multi-pass membrane protein</topology>
    </subcellularLocation>
</comment>
<evidence type="ECO:0000313" key="14">
    <source>
        <dbReference type="EMBL" id="HIU46164.1"/>
    </source>
</evidence>
<evidence type="ECO:0000256" key="3">
    <source>
        <dbReference type="ARBA" id="ARBA00010199"/>
    </source>
</evidence>
<evidence type="ECO:0000256" key="9">
    <source>
        <dbReference type="ARBA" id="ARBA00022989"/>
    </source>
</evidence>
<comment type="similarity">
    <text evidence="3">Belongs to the multi antimicrobial extrusion (MATE) (TC 2.A.66.1) family.</text>
</comment>
<feature type="transmembrane region" description="Helical" evidence="13">
    <location>
        <begin position="238"/>
        <end position="263"/>
    </location>
</feature>
<feature type="transmembrane region" description="Helical" evidence="13">
    <location>
        <begin position="88"/>
        <end position="111"/>
    </location>
</feature>
<reference evidence="14" key="1">
    <citation type="submission" date="2020-10" db="EMBL/GenBank/DDBJ databases">
        <authorList>
            <person name="Gilroy R."/>
        </authorList>
    </citation>
    <scope>NUCLEOTIDE SEQUENCE</scope>
    <source>
        <strain evidence="14">ChiSxjej2B14-8506</strain>
    </source>
</reference>
<keyword evidence="6" id="KW-0050">Antiport</keyword>
<keyword evidence="11 13" id="KW-0472">Membrane</keyword>
<dbReference type="Pfam" id="PF01554">
    <property type="entry name" value="MatE"/>
    <property type="match status" value="2"/>
</dbReference>
<dbReference type="InterPro" id="IPR048279">
    <property type="entry name" value="MdtK-like"/>
</dbReference>
<feature type="transmembrane region" description="Helical" evidence="13">
    <location>
        <begin position="343"/>
        <end position="364"/>
    </location>
</feature>
<dbReference type="GO" id="GO:0005886">
    <property type="term" value="C:plasma membrane"/>
    <property type="evidence" value="ECO:0007669"/>
    <property type="project" value="UniProtKB-SubCell"/>
</dbReference>
<feature type="transmembrane region" description="Helical" evidence="13">
    <location>
        <begin position="160"/>
        <end position="182"/>
    </location>
</feature>
<evidence type="ECO:0000256" key="1">
    <source>
        <dbReference type="ARBA" id="ARBA00003408"/>
    </source>
</evidence>
<name>A0A9D1LQH3_9FIRM</name>
<dbReference type="InterPro" id="IPR050222">
    <property type="entry name" value="MATE_MdtK"/>
</dbReference>
<dbReference type="PIRSF" id="PIRSF006603">
    <property type="entry name" value="DinF"/>
    <property type="match status" value="1"/>
</dbReference>
<evidence type="ECO:0000256" key="7">
    <source>
        <dbReference type="ARBA" id="ARBA00022475"/>
    </source>
</evidence>
<evidence type="ECO:0000256" key="8">
    <source>
        <dbReference type="ARBA" id="ARBA00022692"/>
    </source>
</evidence>
<evidence type="ECO:0000256" key="4">
    <source>
        <dbReference type="ARBA" id="ARBA00020268"/>
    </source>
</evidence>
<proteinExistence type="inferred from homology"/>